<dbReference type="EMBL" id="LAZR01002025">
    <property type="protein sequence ID" value="KKN35624.1"/>
    <property type="molecule type" value="Genomic_DNA"/>
</dbReference>
<accession>A0A0F9PZI9</accession>
<evidence type="ECO:0000313" key="1">
    <source>
        <dbReference type="EMBL" id="KKN35624.1"/>
    </source>
</evidence>
<proteinExistence type="predicted"/>
<comment type="caution">
    <text evidence="1">The sequence shown here is derived from an EMBL/GenBank/DDBJ whole genome shotgun (WGS) entry which is preliminary data.</text>
</comment>
<protein>
    <submittedName>
        <fullName evidence="1">Uncharacterized protein</fullName>
    </submittedName>
</protein>
<dbReference type="AlphaFoldDB" id="A0A0F9PZI9"/>
<organism evidence="1">
    <name type="scientific">marine sediment metagenome</name>
    <dbReference type="NCBI Taxonomy" id="412755"/>
    <lineage>
        <taxon>unclassified sequences</taxon>
        <taxon>metagenomes</taxon>
        <taxon>ecological metagenomes</taxon>
    </lineage>
</organism>
<gene>
    <name evidence="1" type="ORF">LCGC14_0781810</name>
</gene>
<name>A0A0F9PZI9_9ZZZZ</name>
<sequence length="172" mass="19803">MPCLIRTSSRRSVLRFFICALPCDDCRYARSCFLRVVRYSSDLRYLCSAEIVARLFPAYLSPSSGNFGDGRLCGLYLNDRAQARHFRKYLWLSLGASFSSSSISELLPHVGHVRSVRIFITPPLAKVLLVIACLLLCETYLPQVPVAPFVMWPLFLLRFDARNHRRYRLHEV</sequence>
<reference evidence="1" key="1">
    <citation type="journal article" date="2015" name="Nature">
        <title>Complex archaea that bridge the gap between prokaryotes and eukaryotes.</title>
        <authorList>
            <person name="Spang A."/>
            <person name="Saw J.H."/>
            <person name="Jorgensen S.L."/>
            <person name="Zaremba-Niedzwiedzka K."/>
            <person name="Martijn J."/>
            <person name="Lind A.E."/>
            <person name="van Eijk R."/>
            <person name="Schleper C."/>
            <person name="Guy L."/>
            <person name="Ettema T.J."/>
        </authorList>
    </citation>
    <scope>NUCLEOTIDE SEQUENCE</scope>
</reference>